<keyword evidence="3" id="KW-1185">Reference proteome</keyword>
<dbReference type="EMBL" id="SWDV01000003">
    <property type="protein sequence ID" value="TLX80223.1"/>
    <property type="molecule type" value="Genomic_DNA"/>
</dbReference>
<evidence type="ECO:0000256" key="1">
    <source>
        <dbReference type="SAM" id="MobiDB-lite"/>
    </source>
</evidence>
<proteinExistence type="predicted"/>
<organism evidence="2 3">
    <name type="scientific">Pseudomonas nicosulfuronedens</name>
    <dbReference type="NCBI Taxonomy" id="2571105"/>
    <lineage>
        <taxon>Bacteria</taxon>
        <taxon>Pseudomonadati</taxon>
        <taxon>Pseudomonadota</taxon>
        <taxon>Gammaproteobacteria</taxon>
        <taxon>Pseudomonadales</taxon>
        <taxon>Pseudomonadaceae</taxon>
        <taxon>Pseudomonas</taxon>
    </lineage>
</organism>
<comment type="caution">
    <text evidence="2">The sequence shown here is derived from an EMBL/GenBank/DDBJ whole genome shotgun (WGS) entry which is preliminary data.</text>
</comment>
<protein>
    <submittedName>
        <fullName evidence="2">Uncharacterized protein</fullName>
    </submittedName>
</protein>
<feature type="compositionally biased region" description="Basic and acidic residues" evidence="1">
    <location>
        <begin position="78"/>
        <end position="89"/>
    </location>
</feature>
<dbReference type="Proteomes" id="UP000306635">
    <property type="component" value="Unassembled WGS sequence"/>
</dbReference>
<name>A0A5R9RAM0_9PSED</name>
<evidence type="ECO:0000313" key="3">
    <source>
        <dbReference type="Proteomes" id="UP000306635"/>
    </source>
</evidence>
<dbReference type="RefSeq" id="WP_138520496.1">
    <property type="nucleotide sequence ID" value="NZ_JAOCBK010000006.1"/>
</dbReference>
<gene>
    <name evidence="2" type="ORF">FAS41_04855</name>
</gene>
<evidence type="ECO:0000313" key="2">
    <source>
        <dbReference type="EMBL" id="TLX80223.1"/>
    </source>
</evidence>
<reference evidence="2 3" key="1">
    <citation type="submission" date="2019-04" db="EMBL/GenBank/DDBJ databases">
        <authorList>
            <person name="Li M."/>
        </authorList>
    </citation>
    <scope>NUCLEOTIDE SEQUENCE [LARGE SCALE GENOMIC DNA]</scope>
    <source>
        <strain evidence="2 3">LAM1902</strain>
    </source>
</reference>
<feature type="region of interest" description="Disordered" evidence="1">
    <location>
        <begin position="77"/>
        <end position="106"/>
    </location>
</feature>
<sequence length="106" mass="11113">MVTNLFAGVGLPTLQQGACHIFIPFIFKGLSESLERQEAANSGKAATVFLAARGKAASLPLRFAALARRRTVPVGADLVRDSRARDSAVPEKTGPRPAPGLSADRG</sequence>
<dbReference type="AlphaFoldDB" id="A0A5R9RAM0"/>
<accession>A0A5R9RAM0</accession>